<protein>
    <submittedName>
        <fullName evidence="1">Uncharacterized protein</fullName>
    </submittedName>
</protein>
<keyword evidence="2" id="KW-1185">Reference proteome</keyword>
<dbReference type="EMBL" id="CAMGYJ010000002">
    <property type="protein sequence ID" value="CAI0377929.1"/>
    <property type="molecule type" value="Genomic_DNA"/>
</dbReference>
<sequence length="141" mass="15585">GEAAQCMLEVVDSEIADIIENEKALNVKPLSGHCLGETSKQTNGSLSSSWWPSFTWLSVFAWNHQNLHLLGSLEVLRLSHIASSASWQDMKKRSFNKLKLVLVENPISAKGGCNREELLVLATGDAKRGAIDFGMKMEIWS</sequence>
<reference evidence="1" key="1">
    <citation type="submission" date="2022-08" db="EMBL/GenBank/DDBJ databases">
        <authorList>
            <person name="Gutierrez-Valencia J."/>
        </authorList>
    </citation>
    <scope>NUCLEOTIDE SEQUENCE</scope>
</reference>
<feature type="non-terminal residue" evidence="1">
    <location>
        <position position="1"/>
    </location>
</feature>
<comment type="caution">
    <text evidence="1">The sequence shown here is derived from an EMBL/GenBank/DDBJ whole genome shotgun (WGS) entry which is preliminary data.</text>
</comment>
<evidence type="ECO:0000313" key="1">
    <source>
        <dbReference type="EMBL" id="CAI0377929.1"/>
    </source>
</evidence>
<accession>A0AAV0GZ13</accession>
<name>A0AAV0GZ13_9ROSI</name>
<organism evidence="1 2">
    <name type="scientific">Linum tenue</name>
    <dbReference type="NCBI Taxonomy" id="586396"/>
    <lineage>
        <taxon>Eukaryota</taxon>
        <taxon>Viridiplantae</taxon>
        <taxon>Streptophyta</taxon>
        <taxon>Embryophyta</taxon>
        <taxon>Tracheophyta</taxon>
        <taxon>Spermatophyta</taxon>
        <taxon>Magnoliopsida</taxon>
        <taxon>eudicotyledons</taxon>
        <taxon>Gunneridae</taxon>
        <taxon>Pentapetalae</taxon>
        <taxon>rosids</taxon>
        <taxon>fabids</taxon>
        <taxon>Malpighiales</taxon>
        <taxon>Linaceae</taxon>
        <taxon>Linum</taxon>
    </lineage>
</organism>
<evidence type="ECO:0000313" key="2">
    <source>
        <dbReference type="Proteomes" id="UP001154282"/>
    </source>
</evidence>
<gene>
    <name evidence="1" type="ORF">LITE_LOCUS1674</name>
</gene>
<dbReference type="Proteomes" id="UP001154282">
    <property type="component" value="Unassembled WGS sequence"/>
</dbReference>
<proteinExistence type="predicted"/>
<dbReference type="AlphaFoldDB" id="A0AAV0GZ13"/>